<keyword evidence="3" id="KW-1185">Reference proteome</keyword>
<protein>
    <submittedName>
        <fullName evidence="1">Uncharacterized protein</fullName>
    </submittedName>
</protein>
<evidence type="ECO:0000313" key="3">
    <source>
        <dbReference type="Proteomes" id="UP000232149"/>
    </source>
</evidence>
<comment type="caution">
    <text evidence="1">The sequence shown here is derived from an EMBL/GenBank/DDBJ whole genome shotgun (WGS) entry which is preliminary data.</text>
</comment>
<organism evidence="1 4">
    <name type="scientific">Leptospira adleri</name>
    <dbReference type="NCBI Taxonomy" id="2023186"/>
    <lineage>
        <taxon>Bacteria</taxon>
        <taxon>Pseudomonadati</taxon>
        <taxon>Spirochaetota</taxon>
        <taxon>Spirochaetia</taxon>
        <taxon>Leptospirales</taxon>
        <taxon>Leptospiraceae</taxon>
        <taxon>Leptospira</taxon>
    </lineage>
</organism>
<dbReference type="Proteomes" id="UP000232188">
    <property type="component" value="Unassembled WGS sequence"/>
</dbReference>
<dbReference type="EMBL" id="NPDU01000024">
    <property type="protein sequence ID" value="PJZ61863.1"/>
    <property type="molecule type" value="Genomic_DNA"/>
</dbReference>
<dbReference type="EMBL" id="NPDV01000022">
    <property type="protein sequence ID" value="PJZ51628.1"/>
    <property type="molecule type" value="Genomic_DNA"/>
</dbReference>
<sequence length="196" mass="22664">MFDCDCLFDWKEVYSLLKDFLAFILGVYTVCIAKEGLKTWKEQIRGGNNYQLAKRILIKLNKLRNELRKLRSPIRFAKYNEFLIGAPDEFKETIKEEWRGVSNSYAELEFDIYEAGIVFGEEFKEKFKPVMAYIINIEGELNLFLSEAITKGDSQRLGSEIFGSPTLAGVESDHDAKFKELIQSVENILRKHISIS</sequence>
<dbReference type="Proteomes" id="UP000232149">
    <property type="component" value="Unassembled WGS sequence"/>
</dbReference>
<evidence type="ECO:0000313" key="2">
    <source>
        <dbReference type="EMBL" id="PJZ61863.1"/>
    </source>
</evidence>
<gene>
    <name evidence="2" type="ORF">CH376_10685</name>
    <name evidence="1" type="ORF">CH380_19480</name>
</gene>
<evidence type="ECO:0000313" key="1">
    <source>
        <dbReference type="EMBL" id="PJZ51628.1"/>
    </source>
</evidence>
<proteinExistence type="predicted"/>
<name>A0A2M9YJB6_9LEPT</name>
<evidence type="ECO:0000313" key="4">
    <source>
        <dbReference type="Proteomes" id="UP000232188"/>
    </source>
</evidence>
<reference evidence="3 4" key="1">
    <citation type="submission" date="2017-07" db="EMBL/GenBank/DDBJ databases">
        <title>Leptospira spp. isolated from tropical soils.</title>
        <authorList>
            <person name="Thibeaux R."/>
            <person name="Iraola G."/>
            <person name="Ferres I."/>
            <person name="Bierque E."/>
            <person name="Girault D."/>
            <person name="Soupe-Gilbert M.-E."/>
            <person name="Picardeau M."/>
            <person name="Goarant C."/>
        </authorList>
    </citation>
    <scope>NUCLEOTIDE SEQUENCE [LARGE SCALE GENOMIC DNA]</scope>
    <source>
        <strain evidence="1 4">FH2-B-C1</strain>
        <strain evidence="2 3">FH2-B-D1</strain>
    </source>
</reference>
<dbReference type="AlphaFoldDB" id="A0A2M9YJB6"/>
<accession>A0A2M9YJB6</accession>